<dbReference type="InterPro" id="IPR050595">
    <property type="entry name" value="Bact_response_regulator"/>
</dbReference>
<sequence>MQINRDMNILVVDDFSTMRRIVKNLLKELGFHKFDEADDGATAWPMVQTGKYDFIVSDWNMPDMTGLDLLKHVRADANLQNTPFLLITAEAKRSQILEAAQAGVDGYIVKPFTAATLNGKIHKIFERVAERQNG</sequence>
<name>A0A3B0W7G8_9ZZZZ</name>
<dbReference type="Pfam" id="PF00072">
    <property type="entry name" value="Response_reg"/>
    <property type="match status" value="1"/>
</dbReference>
<feature type="domain" description="Response regulatory" evidence="2">
    <location>
        <begin position="8"/>
        <end position="125"/>
    </location>
</feature>
<reference evidence="3" key="1">
    <citation type="submission" date="2018-06" db="EMBL/GenBank/DDBJ databases">
        <authorList>
            <person name="Zhirakovskaya E."/>
        </authorList>
    </citation>
    <scope>NUCLEOTIDE SEQUENCE</scope>
</reference>
<keyword evidence="3" id="KW-0282">Flagellum</keyword>
<dbReference type="InterPro" id="IPR001789">
    <property type="entry name" value="Sig_transdc_resp-reg_receiver"/>
</dbReference>
<keyword evidence="3" id="KW-0966">Cell projection</keyword>
<protein>
    <submittedName>
        <fullName evidence="3">Chemotaxis regulator - transmits chemoreceptor signals to flagellar motor components CheY</fullName>
    </submittedName>
</protein>
<dbReference type="SUPFAM" id="SSF52172">
    <property type="entry name" value="CheY-like"/>
    <property type="match status" value="1"/>
</dbReference>
<dbReference type="CDD" id="cd19923">
    <property type="entry name" value="REC_CheY_CheY3"/>
    <property type="match status" value="1"/>
</dbReference>
<evidence type="ECO:0000256" key="1">
    <source>
        <dbReference type="ARBA" id="ARBA00022553"/>
    </source>
</evidence>
<accession>A0A3B0W7G8</accession>
<keyword evidence="1" id="KW-0597">Phosphoprotein</keyword>
<dbReference type="PANTHER" id="PTHR44591:SF25">
    <property type="entry name" value="CHEMOTAXIS TWO-COMPONENT RESPONSE REGULATOR"/>
    <property type="match status" value="1"/>
</dbReference>
<evidence type="ECO:0000259" key="2">
    <source>
        <dbReference type="PROSITE" id="PS50110"/>
    </source>
</evidence>
<dbReference type="PANTHER" id="PTHR44591">
    <property type="entry name" value="STRESS RESPONSE REGULATOR PROTEIN 1"/>
    <property type="match status" value="1"/>
</dbReference>
<keyword evidence="3" id="KW-0675">Receptor</keyword>
<gene>
    <name evidence="3" type="ORF">MNBD_GAMMA03-1150</name>
</gene>
<dbReference type="InterPro" id="IPR011006">
    <property type="entry name" value="CheY-like_superfamily"/>
</dbReference>
<dbReference type="Gene3D" id="3.40.50.2300">
    <property type="match status" value="1"/>
</dbReference>
<dbReference type="GO" id="GO:0000160">
    <property type="term" value="P:phosphorelay signal transduction system"/>
    <property type="evidence" value="ECO:0007669"/>
    <property type="project" value="InterPro"/>
</dbReference>
<dbReference type="PROSITE" id="PS50110">
    <property type="entry name" value="RESPONSE_REGULATORY"/>
    <property type="match status" value="1"/>
</dbReference>
<proteinExistence type="predicted"/>
<keyword evidence="3" id="KW-0969">Cilium</keyword>
<organism evidence="3">
    <name type="scientific">hydrothermal vent metagenome</name>
    <dbReference type="NCBI Taxonomy" id="652676"/>
    <lineage>
        <taxon>unclassified sequences</taxon>
        <taxon>metagenomes</taxon>
        <taxon>ecological metagenomes</taxon>
    </lineage>
</organism>
<dbReference type="EMBL" id="UOFC01000110">
    <property type="protein sequence ID" value="VAW46637.1"/>
    <property type="molecule type" value="Genomic_DNA"/>
</dbReference>
<dbReference type="AlphaFoldDB" id="A0A3B0W7G8"/>
<dbReference type="SMART" id="SM00448">
    <property type="entry name" value="REC"/>
    <property type="match status" value="1"/>
</dbReference>
<evidence type="ECO:0000313" key="3">
    <source>
        <dbReference type="EMBL" id="VAW46637.1"/>
    </source>
</evidence>